<dbReference type="Proteomes" id="UP001224775">
    <property type="component" value="Unassembled WGS sequence"/>
</dbReference>
<evidence type="ECO:0000313" key="2">
    <source>
        <dbReference type="Proteomes" id="UP001224775"/>
    </source>
</evidence>
<dbReference type="AlphaFoldDB" id="A0AAD8XVE9"/>
<keyword evidence="2" id="KW-1185">Reference proteome</keyword>
<protein>
    <submittedName>
        <fullName evidence="1">Uncharacterized protein</fullName>
    </submittedName>
</protein>
<organism evidence="1 2">
    <name type="scientific">Skeletonema marinoi</name>
    <dbReference type="NCBI Taxonomy" id="267567"/>
    <lineage>
        <taxon>Eukaryota</taxon>
        <taxon>Sar</taxon>
        <taxon>Stramenopiles</taxon>
        <taxon>Ochrophyta</taxon>
        <taxon>Bacillariophyta</taxon>
        <taxon>Coscinodiscophyceae</taxon>
        <taxon>Thalassiosirophycidae</taxon>
        <taxon>Thalassiosirales</taxon>
        <taxon>Skeletonemataceae</taxon>
        <taxon>Skeletonema</taxon>
        <taxon>Skeletonema marinoi-dohrnii complex</taxon>
    </lineage>
</organism>
<dbReference type="EMBL" id="JATAAI010000041">
    <property type="protein sequence ID" value="KAK1734210.1"/>
    <property type="molecule type" value="Genomic_DNA"/>
</dbReference>
<accession>A0AAD8XVE9</accession>
<evidence type="ECO:0000313" key="1">
    <source>
        <dbReference type="EMBL" id="KAK1734210.1"/>
    </source>
</evidence>
<proteinExistence type="predicted"/>
<name>A0AAD8XVE9_9STRA</name>
<comment type="caution">
    <text evidence="1">The sequence shown here is derived from an EMBL/GenBank/DDBJ whole genome shotgun (WGS) entry which is preliminary data.</text>
</comment>
<gene>
    <name evidence="1" type="ORF">QTG54_015213</name>
</gene>
<sequence length="129" mass="14665">MCFSPIDRCIHPLHKLTSFIIQHRRPRRSNTKLYNIFDAVGDILSGPKLEAEDALPYHPPFCDELSICDDGVRTFALKERPLSFTGEDFDIVEITNNNEEDFVRVRGAMLHLPGKDKMRMASSSSGRIS</sequence>
<reference evidence="1" key="1">
    <citation type="submission" date="2023-06" db="EMBL/GenBank/DDBJ databases">
        <title>Survivors Of The Sea: Transcriptome response of Skeletonema marinoi to long-term dormancy.</title>
        <authorList>
            <person name="Pinder M.I.M."/>
            <person name="Kourtchenko O."/>
            <person name="Robertson E.K."/>
            <person name="Larsson T."/>
            <person name="Maumus F."/>
            <person name="Osuna-Cruz C.M."/>
            <person name="Vancaester E."/>
            <person name="Stenow R."/>
            <person name="Vandepoele K."/>
            <person name="Ploug H."/>
            <person name="Bruchert V."/>
            <person name="Godhe A."/>
            <person name="Topel M."/>
        </authorList>
    </citation>
    <scope>NUCLEOTIDE SEQUENCE</scope>
    <source>
        <strain evidence="1">R05AC</strain>
    </source>
</reference>